<feature type="domain" description="Reverse transcriptase" evidence="14">
    <location>
        <begin position="592"/>
        <end position="922"/>
    </location>
</feature>
<evidence type="ECO:0000256" key="12">
    <source>
        <dbReference type="ARBA" id="ARBA00048173"/>
    </source>
</evidence>
<dbReference type="GO" id="GO:0003720">
    <property type="term" value="F:telomerase activity"/>
    <property type="evidence" value="ECO:0007669"/>
    <property type="project" value="InterPro"/>
</dbReference>
<evidence type="ECO:0000256" key="3">
    <source>
        <dbReference type="ARBA" id="ARBA00016182"/>
    </source>
</evidence>
<keyword evidence="6 13" id="KW-0548">Nucleotidyltransferase</keyword>
<dbReference type="GO" id="GO:0070034">
    <property type="term" value="F:telomerase RNA binding"/>
    <property type="evidence" value="ECO:0007669"/>
    <property type="project" value="TreeGrafter"/>
</dbReference>
<dbReference type="InterPro" id="IPR000477">
    <property type="entry name" value="RT_dom"/>
</dbReference>
<name>A0AAD8P8C4_BABGI</name>
<evidence type="ECO:0000313" key="15">
    <source>
        <dbReference type="EMBL" id="KAK1442440.1"/>
    </source>
</evidence>
<keyword evidence="16" id="KW-1185">Reference proteome</keyword>
<evidence type="ECO:0000259" key="14">
    <source>
        <dbReference type="PROSITE" id="PS50878"/>
    </source>
</evidence>
<proteinExistence type="inferred from homology"/>
<dbReference type="Gene3D" id="1.10.132.70">
    <property type="match status" value="1"/>
</dbReference>
<dbReference type="EMBL" id="JAVEPI010000004">
    <property type="protein sequence ID" value="KAK1442440.1"/>
    <property type="molecule type" value="Genomic_DNA"/>
</dbReference>
<evidence type="ECO:0000256" key="11">
    <source>
        <dbReference type="ARBA" id="ARBA00023242"/>
    </source>
</evidence>
<dbReference type="GO" id="GO:0000781">
    <property type="term" value="C:chromosome, telomeric region"/>
    <property type="evidence" value="ECO:0007669"/>
    <property type="project" value="UniProtKB-SubCell"/>
</dbReference>
<keyword evidence="9 13" id="KW-0779">Telomere</keyword>
<dbReference type="Proteomes" id="UP001230268">
    <property type="component" value="Unassembled WGS sequence"/>
</dbReference>
<dbReference type="Pfam" id="PF12009">
    <property type="entry name" value="Telomerase_RBD"/>
    <property type="match status" value="1"/>
</dbReference>
<sequence>MRKSLHMHGQIKRLLECCQHVKAAQTYIAEVCDDKVYTLADVNGLATIDKGRMNDLSYLQAAAISRCILVQKESNITTNFKNNGQNVCENAVFHARRMNGTCGWKERSLLGKCQTDNVLHNKSLIISIRYPGMFLQSSLFLNICEIVGSDLMLNILLSYRMLVPEHILNISVEAESTKRTKDVDGSDYTYSICGALKRAILVMDGPDLGAAESKGESKPFVFIQCSGSVMYDSNLREQKDARKWCTIELSRHVMLYKDSFSRKFGFLASDLLGAVTKSFSQQRHFKWPNQDCAIKAEENKSGDSKTADRKNDNANLCAVPCVSELTLIPKIEPSAWMPDKIDHTITWKLLQYVLFDKGFTCTSFAERSKSVKAFIGTLATSTSKTAKPRRGSMLYGIYRLFQEFIINLARFDIRRTYWSMFRKVKASNSCLESSVSCDLVIRFVHKVVEEIVPEDLLGCPENFIRLKEVCKSVVILNKGEKLDMSQVMTGFRAKGCCWSRNSTGSLAKSQTCTILEYLCRIVFLILEHLVIPLLQRHFYITETNFTIYRLMYFLKAHWYKMIMSENIAYLSNVGSIEATQSFEKKGKLNATAMGIQDTDRGRTKGIRVRWVPKLTGMRPIMNCKTPSTCPLGVSKFRSYNDIMQLPFHALSANIRMSPELLGNGTLGYVGAFKSLKRWWIRFLRLIRLKKYTTDYLRLYVILADVSRCYDNIPHKGLLEALDRITLQGPMEFKHIYRRDLIKVASFTNTYSRRITVLSNKRSMNRTSEHERITYRNIGQFSICSRHANDYFSTTVSGGDVISSVRDLLSQFQISLPKISPDVYIRRKVGIPQGCCISPLLCSLFLAQGDMEENVKRLTETSRGNLFLRWIDDFIFISINEDDVMDMMKVLRNNSVFGVEMNHKCSIIHVDIPLKRDPAGVTQKYATDKHQVVSGGKCSNGRSSYGNAGETLIPKGSCTMETENSKNSEERQDFLWINSTFDFDIPGGHLNASLKPWKNNHASIRDSLSLSRMRSSTFMFAFMEQRLLGYLSNRLQHGLFTNARLNGTKCILQNAYITMRICIMKMKCAASALLQHFGGFVNCKYFGRLSHKLVGYAFMLVSRRGFVDKHIKLRRVLQLAVIYTLKPQWVSKLKNKFGLRLIRFIHSIEKKLKEEWPVLGDECFL</sequence>
<comment type="caution">
    <text evidence="15">The sequence shown here is derived from an EMBL/GenBank/DDBJ whole genome shotgun (WGS) entry which is preliminary data.</text>
</comment>
<evidence type="ECO:0000256" key="4">
    <source>
        <dbReference type="ARBA" id="ARBA00022454"/>
    </source>
</evidence>
<dbReference type="GO" id="GO:0000333">
    <property type="term" value="C:telomerase catalytic core complex"/>
    <property type="evidence" value="ECO:0007669"/>
    <property type="project" value="TreeGrafter"/>
</dbReference>
<dbReference type="InterPro" id="IPR021891">
    <property type="entry name" value="Telomerase_RBD"/>
</dbReference>
<keyword evidence="4 13" id="KW-0158">Chromosome</keyword>
<comment type="subcellular location">
    <subcellularLocation>
        <location evidence="13">Nucleus</location>
    </subcellularLocation>
    <subcellularLocation>
        <location evidence="13">Chromosome</location>
        <location evidence="13">Telomere</location>
    </subcellularLocation>
</comment>
<comment type="function">
    <text evidence="13">Telomerase is a ribonucleoprotein enzyme essential for the replication of chromosome termini in most eukaryotes. It elongates telomeres. It is a reverse transcriptase that adds simple sequence repeats to chromosome ends by copying a template sequence within the RNA component of the enzyme.</text>
</comment>
<evidence type="ECO:0000256" key="10">
    <source>
        <dbReference type="ARBA" id="ARBA00022918"/>
    </source>
</evidence>
<dbReference type="AlphaFoldDB" id="A0AAD8P8C4"/>
<dbReference type="GO" id="GO:0007004">
    <property type="term" value="P:telomere maintenance via telomerase"/>
    <property type="evidence" value="ECO:0007669"/>
    <property type="project" value="TreeGrafter"/>
</dbReference>
<evidence type="ECO:0000313" key="16">
    <source>
        <dbReference type="Proteomes" id="UP001230268"/>
    </source>
</evidence>
<evidence type="ECO:0000256" key="13">
    <source>
        <dbReference type="RuleBase" id="RU365061"/>
    </source>
</evidence>
<evidence type="ECO:0000256" key="2">
    <source>
        <dbReference type="ARBA" id="ARBA00012493"/>
    </source>
</evidence>
<comment type="catalytic activity">
    <reaction evidence="12 13">
        <text>DNA(n) + a 2'-deoxyribonucleoside 5'-triphosphate = DNA(n+1) + diphosphate</text>
        <dbReference type="Rhea" id="RHEA:22508"/>
        <dbReference type="Rhea" id="RHEA-COMP:17339"/>
        <dbReference type="Rhea" id="RHEA-COMP:17340"/>
        <dbReference type="ChEBI" id="CHEBI:33019"/>
        <dbReference type="ChEBI" id="CHEBI:61560"/>
        <dbReference type="ChEBI" id="CHEBI:173112"/>
        <dbReference type="EC" id="2.7.7.49"/>
    </reaction>
</comment>
<dbReference type="PRINTS" id="PR01365">
    <property type="entry name" value="TELOMERASERT"/>
</dbReference>
<comment type="similarity">
    <text evidence="1 13">Belongs to the reverse transcriptase family. Telomerase subfamily.</text>
</comment>
<dbReference type="PANTHER" id="PTHR12066:SF0">
    <property type="entry name" value="TELOMERASE REVERSE TRANSCRIPTASE"/>
    <property type="match status" value="1"/>
</dbReference>
<dbReference type="GO" id="GO:0046872">
    <property type="term" value="F:metal ion binding"/>
    <property type="evidence" value="ECO:0007669"/>
    <property type="project" value="UniProtKB-KW"/>
</dbReference>
<accession>A0AAD8P8C4</accession>
<reference evidence="15" key="1">
    <citation type="submission" date="2023-08" db="EMBL/GenBank/DDBJ databases">
        <title>Draft sequence of the Babesia gibsoni genome.</title>
        <authorList>
            <person name="Yamagishi J.Y."/>
            <person name="Xuan X.X."/>
        </authorList>
    </citation>
    <scope>NUCLEOTIDE SEQUENCE</scope>
    <source>
        <strain evidence="15">Azabu</strain>
    </source>
</reference>
<evidence type="ECO:0000256" key="8">
    <source>
        <dbReference type="ARBA" id="ARBA00022842"/>
    </source>
</evidence>
<gene>
    <name evidence="15" type="ORF">BgAZ_404700</name>
</gene>
<evidence type="ECO:0000256" key="7">
    <source>
        <dbReference type="ARBA" id="ARBA00022723"/>
    </source>
</evidence>
<dbReference type="EC" id="2.7.7.49" evidence="2 13"/>
<dbReference type="SMART" id="SM00975">
    <property type="entry name" value="Telomerase_RBD"/>
    <property type="match status" value="1"/>
</dbReference>
<keyword evidence="10 13" id="KW-0695">RNA-directed DNA polymerase</keyword>
<dbReference type="CDD" id="cd01648">
    <property type="entry name" value="TERT"/>
    <property type="match status" value="1"/>
</dbReference>
<evidence type="ECO:0000256" key="1">
    <source>
        <dbReference type="ARBA" id="ARBA00008001"/>
    </source>
</evidence>
<keyword evidence="11 13" id="KW-0539">Nucleus</keyword>
<evidence type="ECO:0000256" key="6">
    <source>
        <dbReference type="ARBA" id="ARBA00022695"/>
    </source>
</evidence>
<dbReference type="InterPro" id="IPR003545">
    <property type="entry name" value="Telomerase_RT"/>
</dbReference>
<keyword evidence="5 13" id="KW-0808">Transferase</keyword>
<keyword evidence="8 13" id="KW-0460">Magnesium</keyword>
<dbReference type="PROSITE" id="PS50878">
    <property type="entry name" value="RT_POL"/>
    <property type="match status" value="1"/>
</dbReference>
<evidence type="ECO:0000256" key="9">
    <source>
        <dbReference type="ARBA" id="ARBA00022895"/>
    </source>
</evidence>
<dbReference type="GO" id="GO:0042162">
    <property type="term" value="F:telomeric DNA binding"/>
    <property type="evidence" value="ECO:0007669"/>
    <property type="project" value="TreeGrafter"/>
</dbReference>
<evidence type="ECO:0000256" key="5">
    <source>
        <dbReference type="ARBA" id="ARBA00022679"/>
    </source>
</evidence>
<dbReference type="PANTHER" id="PTHR12066">
    <property type="entry name" value="TELOMERASE REVERSE TRANSCRIPTASE"/>
    <property type="match status" value="1"/>
</dbReference>
<organism evidence="15 16">
    <name type="scientific">Babesia gibsoni</name>
    <dbReference type="NCBI Taxonomy" id="33632"/>
    <lineage>
        <taxon>Eukaryota</taxon>
        <taxon>Sar</taxon>
        <taxon>Alveolata</taxon>
        <taxon>Apicomplexa</taxon>
        <taxon>Aconoidasida</taxon>
        <taxon>Piroplasmida</taxon>
        <taxon>Babesiidae</taxon>
        <taxon>Babesia</taxon>
    </lineage>
</organism>
<keyword evidence="7 13" id="KW-0479">Metal-binding</keyword>
<protein>
    <recommendedName>
        <fullName evidence="3 13">Telomerase reverse transcriptase</fullName>
        <ecNumber evidence="2 13">2.7.7.49</ecNumber>
    </recommendedName>
    <alternativeName>
        <fullName evidence="13">Telomerase catalytic subunit</fullName>
    </alternativeName>
</protein>